<keyword evidence="4" id="KW-0694">RNA-binding</keyword>
<keyword evidence="3 4" id="KW-0539">Nucleus</keyword>
<sequence>MFLFTPLANSTQQSAQLVEIDDVRILIDCGWTESMPFEQMEQILANAPKIDAILLSHASVKHLGAYPYLFSHLQKNLATPTASLPPVYATLPVTAIGRTSSHETYASSSLSPPFPPNVIDAAFDHIQSLRFSQPTRIMGGVSITAFNAGHTLGGTIWKLERGGETVVVAGDWNHARERVFASSVLFNEGQVLGELRKPGALVLGVGKGSNIVLPRKRREEALLSHITTTLSHTPSSTILIPLPPSPRLLELAYLLEQHWRTLPAPQPPLYLLSSSAGKTIQYAKSMLEWMSEEIGREFGAVQSGGPFEFKHLKVVGRWEQCKSGSDGKEGMVVMVTGEGLEGGLGRRVFVEDVATNPQNLLLLTQETTMEPDSLAGKMWSVWDTHAPSAPEGVIRDAISAGGVQLRLKIREKALLEGDELTAYQEEEASRQARLTADTALEMRNRSILEADLESEEESEDDEDDHHLTTGVGGVKREAVGFGSEGLFDLYVRGHHANASKSRPLMFPFVERRRRFDDFGEVLRAEDFAGVKEDEQVDIQQAVVSVAAKGKKRKWDEVAKGKKKGEEHNATGGGGEDGLDERPSKIVDVEKDVVVHCKIAFVDMEGLRDGRAMERILPMIGARKLILVGGDEADTQDLRLSFSTTQGITQDIFSPEVGETVNASMDVNAYDLKLSDALLKTLKWQKLGTHEVAHVTGKISIPTNDDDAPTATALPVLEPLSTPADFANAPRAAPLHVGDIKLADLRAGLRSQGITAEFMGEGTLLCDGVVAVRKVGAGRVVVEGGVGEVFWRVRGVVYGMVATV</sequence>
<dbReference type="CDD" id="cd16293">
    <property type="entry name" value="CPSF2-like_MBL-fold"/>
    <property type="match status" value="1"/>
</dbReference>
<gene>
    <name evidence="7" type="ORF">G7K_1562-t1</name>
</gene>
<keyword evidence="2 4" id="KW-0507">mRNA processing</keyword>
<feature type="region of interest" description="Disordered" evidence="5">
    <location>
        <begin position="451"/>
        <end position="470"/>
    </location>
</feature>
<protein>
    <recommendedName>
        <fullName evidence="4">Cleavage and polyadenylation specificity factor subunit 2</fullName>
    </recommendedName>
    <alternativeName>
        <fullName evidence="4">Cleavage and polyadenylation specificity factor 100 kDa subunit</fullName>
    </alternativeName>
</protein>
<evidence type="ECO:0000313" key="7">
    <source>
        <dbReference type="EMBL" id="GAO47354.1"/>
    </source>
</evidence>
<dbReference type="InterPro" id="IPR035639">
    <property type="entry name" value="CPSF2_MBL"/>
</dbReference>
<dbReference type="RefSeq" id="XP_019022715.1">
    <property type="nucleotide sequence ID" value="XM_019166962.1"/>
</dbReference>
<dbReference type="OMA" id="QSRHNME"/>
<evidence type="ECO:0000256" key="2">
    <source>
        <dbReference type="ARBA" id="ARBA00022664"/>
    </source>
</evidence>
<dbReference type="Pfam" id="PF16661">
    <property type="entry name" value="Lactamase_B_6"/>
    <property type="match status" value="1"/>
</dbReference>
<evidence type="ECO:0000313" key="8">
    <source>
        <dbReference type="Proteomes" id="UP000033140"/>
    </source>
</evidence>
<evidence type="ECO:0000256" key="3">
    <source>
        <dbReference type="ARBA" id="ARBA00023242"/>
    </source>
</evidence>
<dbReference type="Proteomes" id="UP000033140">
    <property type="component" value="Unassembled WGS sequence"/>
</dbReference>
<name>A0A0E9NBY2_SAICN</name>
<organism evidence="7 8">
    <name type="scientific">Saitoella complicata (strain BCRC 22490 / CBS 7301 / JCM 7358 / NBRC 10748 / NRRL Y-17804)</name>
    <dbReference type="NCBI Taxonomy" id="698492"/>
    <lineage>
        <taxon>Eukaryota</taxon>
        <taxon>Fungi</taxon>
        <taxon>Dikarya</taxon>
        <taxon>Ascomycota</taxon>
        <taxon>Taphrinomycotina</taxon>
        <taxon>Taphrinomycotina incertae sedis</taxon>
        <taxon>Saitoella</taxon>
    </lineage>
</organism>
<evidence type="ECO:0000259" key="6">
    <source>
        <dbReference type="SMART" id="SM01027"/>
    </source>
</evidence>
<reference evidence="7 8" key="2">
    <citation type="journal article" date="2014" name="J. Gen. Appl. Microbiol.">
        <title>The early diverging ascomycetous budding yeast Saitoella complicata has three histone deacetylases belonging to the Clr6, Hos2, and Rpd3 lineages.</title>
        <authorList>
            <person name="Nishida H."/>
            <person name="Matsumoto T."/>
            <person name="Kondo S."/>
            <person name="Hamamoto M."/>
            <person name="Yoshikawa H."/>
        </authorList>
    </citation>
    <scope>NUCLEOTIDE SEQUENCE [LARGE SCALE GENOMIC DNA]</scope>
    <source>
        <strain evidence="7 8">NRRL Y-17804</strain>
    </source>
</reference>
<dbReference type="GO" id="GO:0003723">
    <property type="term" value="F:RNA binding"/>
    <property type="evidence" value="ECO:0007669"/>
    <property type="project" value="UniProtKB-KW"/>
</dbReference>
<dbReference type="GO" id="GO:0005847">
    <property type="term" value="C:mRNA cleavage and polyadenylation specificity factor complex"/>
    <property type="evidence" value="ECO:0007669"/>
    <property type="project" value="InterPro"/>
</dbReference>
<evidence type="ECO:0000256" key="5">
    <source>
        <dbReference type="SAM" id="MobiDB-lite"/>
    </source>
</evidence>
<proteinExistence type="inferred from homology"/>
<dbReference type="EMBL" id="BACD03000008">
    <property type="protein sequence ID" value="GAO47354.1"/>
    <property type="molecule type" value="Genomic_DNA"/>
</dbReference>
<reference evidence="7 8" key="3">
    <citation type="journal article" date="2015" name="Genome Announc.">
        <title>Draft Genome Sequence of the Archiascomycetous Yeast Saitoella complicata.</title>
        <authorList>
            <person name="Yamauchi K."/>
            <person name="Kondo S."/>
            <person name="Hamamoto M."/>
            <person name="Takahashi Y."/>
            <person name="Ogura Y."/>
            <person name="Hayashi T."/>
            <person name="Nishida H."/>
        </authorList>
    </citation>
    <scope>NUCLEOTIDE SEQUENCE [LARGE SCALE GENOMIC DNA]</scope>
    <source>
        <strain evidence="7 8">NRRL Y-17804</strain>
    </source>
</reference>
<keyword evidence="8" id="KW-1185">Reference proteome</keyword>
<dbReference type="InterPro" id="IPR027075">
    <property type="entry name" value="CPSF2"/>
</dbReference>
<dbReference type="GO" id="GO:0006397">
    <property type="term" value="P:mRNA processing"/>
    <property type="evidence" value="ECO:0007669"/>
    <property type="project" value="UniProtKB-KW"/>
</dbReference>
<feature type="compositionally biased region" description="Acidic residues" evidence="5">
    <location>
        <begin position="451"/>
        <end position="463"/>
    </location>
</feature>
<dbReference type="Pfam" id="PF10996">
    <property type="entry name" value="Beta-Casp"/>
    <property type="match status" value="1"/>
</dbReference>
<dbReference type="InterPro" id="IPR036866">
    <property type="entry name" value="RibonucZ/Hydroxyglut_hydro"/>
</dbReference>
<dbReference type="OrthoDB" id="64353at2759"/>
<feature type="compositionally biased region" description="Basic and acidic residues" evidence="5">
    <location>
        <begin position="555"/>
        <end position="568"/>
    </location>
</feature>
<dbReference type="SUPFAM" id="SSF56281">
    <property type="entry name" value="Metallo-hydrolase/oxidoreductase"/>
    <property type="match status" value="1"/>
</dbReference>
<dbReference type="Gene3D" id="3.40.50.10890">
    <property type="match status" value="1"/>
</dbReference>
<dbReference type="InterPro" id="IPR022712">
    <property type="entry name" value="Beta_Casp"/>
</dbReference>
<dbReference type="InterPro" id="IPR001279">
    <property type="entry name" value="Metallo-B-lactamas"/>
</dbReference>
<dbReference type="PANTHER" id="PTHR45922">
    <property type="entry name" value="CLEAVAGE AND POLYADENYLATION SPECIFICITY FACTOR SUBUNIT 2"/>
    <property type="match status" value="1"/>
</dbReference>
<dbReference type="InterPro" id="IPR025069">
    <property type="entry name" value="Cpsf2_C"/>
</dbReference>
<accession>A0A0E9NBY2</accession>
<dbReference type="AlphaFoldDB" id="A0A0E9NBY2"/>
<evidence type="ECO:0000256" key="1">
    <source>
        <dbReference type="ARBA" id="ARBA00004123"/>
    </source>
</evidence>
<comment type="similarity">
    <text evidence="4">Belongs to the metallo-beta-lactamase superfamily. RNA-metabolizing metallo-beta-lactamase-like family. CPSF2/YSH1 subfamily.</text>
</comment>
<feature type="region of interest" description="Disordered" evidence="5">
    <location>
        <begin position="555"/>
        <end position="581"/>
    </location>
</feature>
<dbReference type="PANTHER" id="PTHR45922:SF1">
    <property type="entry name" value="CLEAVAGE AND POLYADENYLATION SPECIFICITY FACTOR SUBUNIT 2"/>
    <property type="match status" value="1"/>
</dbReference>
<dbReference type="STRING" id="698492.A0A0E9NBY2"/>
<dbReference type="Pfam" id="PF13299">
    <property type="entry name" value="CPSF100_C"/>
    <property type="match status" value="1"/>
</dbReference>
<feature type="domain" description="Beta-Casp" evidence="6">
    <location>
        <begin position="248"/>
        <end position="378"/>
    </location>
</feature>
<evidence type="ECO:0000256" key="4">
    <source>
        <dbReference type="RuleBase" id="RU365006"/>
    </source>
</evidence>
<reference evidence="7 8" key="1">
    <citation type="journal article" date="2011" name="J. Gen. Appl. Microbiol.">
        <title>Draft genome sequencing of the enigmatic yeast Saitoella complicata.</title>
        <authorList>
            <person name="Nishida H."/>
            <person name="Hamamoto M."/>
            <person name="Sugiyama J."/>
        </authorList>
    </citation>
    <scope>NUCLEOTIDE SEQUENCE [LARGE SCALE GENOMIC DNA]</scope>
    <source>
        <strain evidence="7 8">NRRL Y-17804</strain>
    </source>
</reference>
<dbReference type="SMART" id="SM01027">
    <property type="entry name" value="Beta-Casp"/>
    <property type="match status" value="1"/>
</dbReference>
<dbReference type="Gene3D" id="3.60.15.10">
    <property type="entry name" value="Ribonuclease Z/Hydroxyacylglutathione hydrolase-like"/>
    <property type="match status" value="1"/>
</dbReference>
<comment type="subcellular location">
    <subcellularLocation>
        <location evidence="1 4">Nucleus</location>
    </subcellularLocation>
</comment>
<comment type="caution">
    <text evidence="7">The sequence shown here is derived from an EMBL/GenBank/DDBJ whole genome shotgun (WGS) entry which is preliminary data.</text>
</comment>